<reference evidence="7 8" key="1">
    <citation type="submission" date="2019-10" db="EMBL/GenBank/DDBJ databases">
        <title>Corynebacterium sp novel species isolated from the respiratory tract of Marmot.</title>
        <authorList>
            <person name="Zhang G."/>
        </authorList>
    </citation>
    <scope>NUCLEOTIDE SEQUENCE [LARGE SCALE GENOMIC DNA]</scope>
    <source>
        <strain evidence="7 8">336</strain>
    </source>
</reference>
<dbReference type="RefSeq" id="WP_151844539.1">
    <property type="nucleotide sequence ID" value="NZ_WBZJ01000002.1"/>
</dbReference>
<evidence type="ECO:0000259" key="6">
    <source>
        <dbReference type="Pfam" id="PF12698"/>
    </source>
</evidence>
<dbReference type="EMBL" id="WBZJ01000002">
    <property type="protein sequence ID" value="KAB3521041.1"/>
    <property type="molecule type" value="Genomic_DNA"/>
</dbReference>
<comment type="subcellular location">
    <subcellularLocation>
        <location evidence="1">Membrane</location>
        <topology evidence="1">Multi-pass membrane protein</topology>
    </subcellularLocation>
</comment>
<feature type="transmembrane region" description="Helical" evidence="5">
    <location>
        <begin position="169"/>
        <end position="194"/>
    </location>
</feature>
<evidence type="ECO:0000256" key="1">
    <source>
        <dbReference type="ARBA" id="ARBA00004141"/>
    </source>
</evidence>
<keyword evidence="3 5" id="KW-1133">Transmembrane helix</keyword>
<name>A0ABQ6VE30_9CORY</name>
<proteinExistence type="predicted"/>
<gene>
    <name evidence="7" type="ORF">F8377_07450</name>
</gene>
<feature type="transmembrane region" description="Helical" evidence="5">
    <location>
        <begin position="261"/>
        <end position="287"/>
    </location>
</feature>
<feature type="transmembrane region" description="Helical" evidence="5">
    <location>
        <begin position="299"/>
        <end position="328"/>
    </location>
</feature>
<evidence type="ECO:0000313" key="7">
    <source>
        <dbReference type="EMBL" id="KAB3521041.1"/>
    </source>
</evidence>
<keyword evidence="2 5" id="KW-0812">Transmembrane</keyword>
<evidence type="ECO:0000256" key="3">
    <source>
        <dbReference type="ARBA" id="ARBA00022989"/>
    </source>
</evidence>
<evidence type="ECO:0000256" key="2">
    <source>
        <dbReference type="ARBA" id="ARBA00022692"/>
    </source>
</evidence>
<dbReference type="PANTHER" id="PTHR43471">
    <property type="entry name" value="ABC TRANSPORTER PERMEASE"/>
    <property type="match status" value="1"/>
</dbReference>
<feature type="domain" description="ABC-2 type transporter transmembrane" evidence="6">
    <location>
        <begin position="25"/>
        <end position="369"/>
    </location>
</feature>
<keyword evidence="8" id="KW-1185">Reference proteome</keyword>
<comment type="caution">
    <text evidence="7">The sequence shown here is derived from an EMBL/GenBank/DDBJ whole genome shotgun (WGS) entry which is preliminary data.</text>
</comment>
<dbReference type="Proteomes" id="UP000436181">
    <property type="component" value="Unassembled WGS sequence"/>
</dbReference>
<protein>
    <submittedName>
        <fullName evidence="7">ABC transporter permease</fullName>
    </submittedName>
</protein>
<organism evidence="7 8">
    <name type="scientific">Corynebacterium zhongnanshanii</name>
    <dbReference type="NCBI Taxonomy" id="2768834"/>
    <lineage>
        <taxon>Bacteria</taxon>
        <taxon>Bacillati</taxon>
        <taxon>Actinomycetota</taxon>
        <taxon>Actinomycetes</taxon>
        <taxon>Mycobacteriales</taxon>
        <taxon>Corynebacteriaceae</taxon>
        <taxon>Corynebacterium</taxon>
    </lineage>
</organism>
<sequence length="392" mass="41283">MSYSSAKTVSTVVQREIQVSLKSKAILISLAIMLVAMVAAIGLVGFFSDKEADLKSLAVVGMSAEPFEQAADSAVTVTVLDHSSDAEARVKDGDADAAVVKTDNGVDFVFEGTPDPALHSLVEGVVSSMSQNQALSALGISPEEFQKAMPASTVTMVSLDEQSDDEVNYPAIVTVMIAVGMMCFFVMLFAGNIGSRVTEEKSSRVVEIILASARPTDFLAGKIIANTLFGVGASTLIMGVGAVGLSLTGLAKDVDFDYGTLLLMLVAFVLGMLLFGSLYAAAGSLVSRTEDLQSTQAPILILVFAMIYAPFFGWQFLDSTVMTVLAWIPPTSLSVAPLQLAAGNMNLIQVLGSFGVTLVATVLIIMLVARIYKNAILHNGQKMSWKTAIAGK</sequence>
<evidence type="ECO:0000256" key="5">
    <source>
        <dbReference type="SAM" id="Phobius"/>
    </source>
</evidence>
<keyword evidence="4 5" id="KW-0472">Membrane</keyword>
<dbReference type="PANTHER" id="PTHR43471:SF3">
    <property type="entry name" value="ABC TRANSPORTER PERMEASE PROTEIN NATB"/>
    <property type="match status" value="1"/>
</dbReference>
<dbReference type="InterPro" id="IPR013525">
    <property type="entry name" value="ABC2_TM"/>
</dbReference>
<accession>A0ABQ6VE30</accession>
<evidence type="ECO:0000256" key="4">
    <source>
        <dbReference type="ARBA" id="ARBA00023136"/>
    </source>
</evidence>
<evidence type="ECO:0000313" key="8">
    <source>
        <dbReference type="Proteomes" id="UP000436181"/>
    </source>
</evidence>
<dbReference type="Pfam" id="PF12698">
    <property type="entry name" value="ABC2_membrane_3"/>
    <property type="match status" value="1"/>
</dbReference>
<feature type="transmembrane region" description="Helical" evidence="5">
    <location>
        <begin position="223"/>
        <end position="249"/>
    </location>
</feature>
<feature type="transmembrane region" description="Helical" evidence="5">
    <location>
        <begin position="348"/>
        <end position="372"/>
    </location>
</feature>
<feature type="transmembrane region" description="Helical" evidence="5">
    <location>
        <begin position="25"/>
        <end position="47"/>
    </location>
</feature>